<evidence type="ECO:0000313" key="4">
    <source>
        <dbReference type="Proteomes" id="UP000737018"/>
    </source>
</evidence>
<dbReference type="EMBL" id="JRKL02000046">
    <property type="protein sequence ID" value="KAF3975970.1"/>
    <property type="molecule type" value="Genomic_DNA"/>
</dbReference>
<accession>A0A8J4VYG6</accession>
<proteinExistence type="predicted"/>
<protein>
    <recommendedName>
        <fullName evidence="2">TIR domain-containing protein</fullName>
    </recommendedName>
</protein>
<evidence type="ECO:0000313" key="3">
    <source>
        <dbReference type="EMBL" id="KAF3975970.1"/>
    </source>
</evidence>
<gene>
    <name evidence="3" type="ORF">CMV_000799</name>
</gene>
<feature type="chain" id="PRO_5035207594" description="TIR domain-containing protein" evidence="1">
    <location>
        <begin position="26"/>
        <end position="121"/>
    </location>
</feature>
<dbReference type="AlphaFoldDB" id="A0A8J4VYG6"/>
<dbReference type="InterPro" id="IPR035897">
    <property type="entry name" value="Toll_tir_struct_dom_sf"/>
</dbReference>
<keyword evidence="4" id="KW-1185">Reference proteome</keyword>
<evidence type="ECO:0000256" key="1">
    <source>
        <dbReference type="SAM" id="SignalP"/>
    </source>
</evidence>
<feature type="domain" description="TIR" evidence="2">
    <location>
        <begin position="50"/>
        <end position="111"/>
    </location>
</feature>
<dbReference type="Proteomes" id="UP000737018">
    <property type="component" value="Unassembled WGS sequence"/>
</dbReference>
<evidence type="ECO:0000259" key="2">
    <source>
        <dbReference type="Pfam" id="PF01582"/>
    </source>
</evidence>
<dbReference type="Pfam" id="PF01582">
    <property type="entry name" value="TIR"/>
    <property type="match status" value="1"/>
</dbReference>
<dbReference type="Gene3D" id="3.40.50.10140">
    <property type="entry name" value="Toll/interleukin-1 receptor homology (TIR) domain"/>
    <property type="match status" value="1"/>
</dbReference>
<dbReference type="InterPro" id="IPR000157">
    <property type="entry name" value="TIR_dom"/>
</dbReference>
<keyword evidence="1" id="KW-0732">Signal</keyword>
<dbReference type="GO" id="GO:0007165">
    <property type="term" value="P:signal transduction"/>
    <property type="evidence" value="ECO:0007669"/>
    <property type="project" value="InterPro"/>
</dbReference>
<comment type="caution">
    <text evidence="3">The sequence shown here is derived from an EMBL/GenBank/DDBJ whole genome shotgun (WGS) entry which is preliminary data.</text>
</comment>
<organism evidence="3 4">
    <name type="scientific">Castanea mollissima</name>
    <name type="common">Chinese chestnut</name>
    <dbReference type="NCBI Taxonomy" id="60419"/>
    <lineage>
        <taxon>Eukaryota</taxon>
        <taxon>Viridiplantae</taxon>
        <taxon>Streptophyta</taxon>
        <taxon>Embryophyta</taxon>
        <taxon>Tracheophyta</taxon>
        <taxon>Spermatophyta</taxon>
        <taxon>Magnoliopsida</taxon>
        <taxon>eudicotyledons</taxon>
        <taxon>Gunneridae</taxon>
        <taxon>Pentapetalae</taxon>
        <taxon>rosids</taxon>
        <taxon>fabids</taxon>
        <taxon>Fagales</taxon>
        <taxon>Fagaceae</taxon>
        <taxon>Castanea</taxon>
    </lineage>
</organism>
<name>A0A8J4VYG6_9ROSI</name>
<sequence length="121" mass="13288">MARSFTPSLSVLVPLLLLILDSALQLGLSVGAMAHSVGQENSPALTYEYQEGNFAEALRNGPEDKVDSWKVALTYVASLAGSHLNPYRLESEFIEEIVENIWKILKEEESATAPSRLKAKL</sequence>
<feature type="signal peptide" evidence="1">
    <location>
        <begin position="1"/>
        <end position="25"/>
    </location>
</feature>
<reference evidence="3" key="1">
    <citation type="submission" date="2020-03" db="EMBL/GenBank/DDBJ databases">
        <title>Castanea mollissima Vanexum genome sequencing.</title>
        <authorList>
            <person name="Staton M."/>
        </authorList>
    </citation>
    <scope>NUCLEOTIDE SEQUENCE</scope>
    <source>
        <tissue evidence="3">Leaf</tissue>
    </source>
</reference>